<evidence type="ECO:0008006" key="3">
    <source>
        <dbReference type="Google" id="ProtNLM"/>
    </source>
</evidence>
<name>A0A8J2YPJ2_9BACL</name>
<gene>
    <name evidence="1" type="ORF">GCM10011391_40130</name>
</gene>
<dbReference type="SUPFAM" id="SSF100985">
    <property type="entry name" value="Sporulation inhibitor Sda"/>
    <property type="match status" value="1"/>
</dbReference>
<dbReference type="InterPro" id="IPR036916">
    <property type="entry name" value="Sda_sf"/>
</dbReference>
<protein>
    <recommendedName>
        <fullName evidence="3">Sporulation histidine kinase inhibitor Sda</fullName>
    </recommendedName>
</protein>
<dbReference type="InterPro" id="IPR015064">
    <property type="entry name" value="Sda"/>
</dbReference>
<evidence type="ECO:0000313" key="2">
    <source>
        <dbReference type="Proteomes" id="UP000628775"/>
    </source>
</evidence>
<dbReference type="Pfam" id="PF08970">
    <property type="entry name" value="Sda"/>
    <property type="match status" value="1"/>
</dbReference>
<dbReference type="Gene3D" id="1.10.287.1100">
    <property type="entry name" value="Sporulation inhibitor A"/>
    <property type="match status" value="1"/>
</dbReference>
<reference evidence="1" key="2">
    <citation type="submission" date="2020-09" db="EMBL/GenBank/DDBJ databases">
        <authorList>
            <person name="Sun Q."/>
            <person name="Zhou Y."/>
        </authorList>
    </citation>
    <scope>NUCLEOTIDE SEQUENCE</scope>
    <source>
        <strain evidence="1">CGMCC 1.15371</strain>
    </source>
</reference>
<dbReference type="AlphaFoldDB" id="A0A8J2YPJ2"/>
<keyword evidence="2" id="KW-1185">Reference proteome</keyword>
<comment type="caution">
    <text evidence="1">The sequence shown here is derived from an EMBL/GenBank/DDBJ whole genome shotgun (WGS) entry which is preliminary data.</text>
</comment>
<evidence type="ECO:0000313" key="1">
    <source>
        <dbReference type="EMBL" id="GGE57221.1"/>
    </source>
</evidence>
<accession>A0A8J2YPJ2</accession>
<sequence>MDNLSDKHLVEAYIKAKELKLDPRFIELLETELKRRSICIHPDIQKNKKEIQK</sequence>
<dbReference type="Proteomes" id="UP000628775">
    <property type="component" value="Unassembled WGS sequence"/>
</dbReference>
<proteinExistence type="predicted"/>
<reference evidence="1" key="1">
    <citation type="journal article" date="2014" name="Int. J. Syst. Evol. Microbiol.">
        <title>Complete genome sequence of Corynebacterium casei LMG S-19264T (=DSM 44701T), isolated from a smear-ripened cheese.</title>
        <authorList>
            <consortium name="US DOE Joint Genome Institute (JGI-PGF)"/>
            <person name="Walter F."/>
            <person name="Albersmeier A."/>
            <person name="Kalinowski J."/>
            <person name="Ruckert C."/>
        </authorList>
    </citation>
    <scope>NUCLEOTIDE SEQUENCE</scope>
    <source>
        <strain evidence="1">CGMCC 1.15371</strain>
    </source>
</reference>
<dbReference type="EMBL" id="BMIR01000044">
    <property type="protein sequence ID" value="GGE57221.1"/>
    <property type="molecule type" value="Genomic_DNA"/>
</dbReference>
<dbReference type="RefSeq" id="WP_188699113.1">
    <property type="nucleotide sequence ID" value="NZ_BMIR01000044.1"/>
</dbReference>
<organism evidence="1 2">
    <name type="scientific">Pullulanibacillus camelliae</name>
    <dbReference type="NCBI Taxonomy" id="1707096"/>
    <lineage>
        <taxon>Bacteria</taxon>
        <taxon>Bacillati</taxon>
        <taxon>Bacillota</taxon>
        <taxon>Bacilli</taxon>
        <taxon>Bacillales</taxon>
        <taxon>Sporolactobacillaceae</taxon>
        <taxon>Pullulanibacillus</taxon>
    </lineage>
</organism>